<dbReference type="GO" id="GO:0046872">
    <property type="term" value="F:metal ion binding"/>
    <property type="evidence" value="ECO:0007669"/>
    <property type="project" value="UniProtKB-KW"/>
</dbReference>
<evidence type="ECO:0000256" key="11">
    <source>
        <dbReference type="ARBA" id="ARBA00023124"/>
    </source>
</evidence>
<dbReference type="InterPro" id="IPR049912">
    <property type="entry name" value="CRESS_DNA_REP"/>
</dbReference>
<evidence type="ECO:0000256" key="15">
    <source>
        <dbReference type="ARBA" id="ARBA00032243"/>
    </source>
</evidence>
<dbReference type="PROSITE" id="PS52020">
    <property type="entry name" value="CRESS_DNA_REP"/>
    <property type="match status" value="1"/>
</dbReference>
<dbReference type="GO" id="GO:0006260">
    <property type="term" value="P:DNA replication"/>
    <property type="evidence" value="ECO:0007669"/>
    <property type="project" value="UniProtKB-KW"/>
</dbReference>
<keyword evidence="10" id="KW-0378">Hydrolase</keyword>
<dbReference type="SUPFAM" id="SSF52540">
    <property type="entry name" value="P-loop containing nucleoside triphosphate hydrolases"/>
    <property type="match status" value="1"/>
</dbReference>
<keyword evidence="8" id="KW-0547">Nucleotide-binding</keyword>
<evidence type="ECO:0000256" key="2">
    <source>
        <dbReference type="ARBA" id="ARBA00008545"/>
    </source>
</evidence>
<name>A0A4R0U574_BIFLL</name>
<comment type="similarity">
    <text evidence="2">Belongs to the nanoviruses/circoviruses replication-associated protein family.</text>
</comment>
<keyword evidence="12" id="KW-0238">DNA-binding</keyword>
<gene>
    <name evidence="17" type="ORF">MCC10076_0091</name>
</gene>
<keyword evidence="7" id="KW-0479">Metal-binding</keyword>
<organism evidence="17 18">
    <name type="scientific">Bifidobacterium longum subsp. longum</name>
    <dbReference type="NCBI Taxonomy" id="1679"/>
    <lineage>
        <taxon>Bacteria</taxon>
        <taxon>Bacillati</taxon>
        <taxon>Actinomycetota</taxon>
        <taxon>Actinomycetes</taxon>
        <taxon>Bifidobacteriales</taxon>
        <taxon>Bifidobacteriaceae</taxon>
        <taxon>Bifidobacterium</taxon>
    </lineage>
</organism>
<dbReference type="GO" id="GO:0003724">
    <property type="term" value="F:RNA helicase activity"/>
    <property type="evidence" value="ECO:0007669"/>
    <property type="project" value="InterPro"/>
</dbReference>
<evidence type="ECO:0000256" key="8">
    <source>
        <dbReference type="ARBA" id="ARBA00022741"/>
    </source>
</evidence>
<proteinExistence type="inferred from homology"/>
<keyword evidence="11" id="KW-0190">Covalent protein-DNA linkage</keyword>
<evidence type="ECO:0000256" key="7">
    <source>
        <dbReference type="ARBA" id="ARBA00022723"/>
    </source>
</evidence>
<evidence type="ECO:0000256" key="5">
    <source>
        <dbReference type="ARBA" id="ARBA00022705"/>
    </source>
</evidence>
<dbReference type="GO" id="GO:0003723">
    <property type="term" value="F:RNA binding"/>
    <property type="evidence" value="ECO:0007669"/>
    <property type="project" value="InterPro"/>
</dbReference>
<keyword evidence="3" id="KW-0808">Transferase</keyword>
<sequence>MPSTARDWMLTISAEKHTQQAVEELLDVLGAYIFQQEEGGETGYPHFQAFLQLQSPIHMKTLKNKFKKAGFNDAHIEMRKGTVQDCIDYCSKKETRVNGPWQGGEIDLKNKQGNRSDIAELRQQILDGASVSDVLLSDEAGKAARYTRYLSELATARDRTTYGRQIRDITVHYLWGDPGVGKTRYIYDNNPIESIYRVTDYRHPWDEYEGQSVLVLDEFDGQFRWDQLLVFLDRYPVMLPARYNNHVACFTEVWIISNKPLSEQYTDYKGERRNALLRRIATNQRMLKGGGLQAGEMGTKHPELGLLVKKEIAIATQEDLFKVIDQISEG</sequence>
<dbReference type="RefSeq" id="WP_077384526.1">
    <property type="nucleotide sequence ID" value="NZ_BNHA01000009.1"/>
</dbReference>
<dbReference type="InterPro" id="IPR027417">
    <property type="entry name" value="P-loop_NTPase"/>
</dbReference>
<dbReference type="GO" id="GO:0003677">
    <property type="term" value="F:DNA binding"/>
    <property type="evidence" value="ECO:0007669"/>
    <property type="project" value="UniProtKB-KW"/>
</dbReference>
<evidence type="ECO:0000256" key="10">
    <source>
        <dbReference type="ARBA" id="ARBA00022801"/>
    </source>
</evidence>
<dbReference type="EMBL" id="SHRX01000001">
    <property type="protein sequence ID" value="TCF00884.1"/>
    <property type="molecule type" value="Genomic_DNA"/>
</dbReference>
<dbReference type="GO" id="GO:0016779">
    <property type="term" value="F:nucleotidyltransferase activity"/>
    <property type="evidence" value="ECO:0007669"/>
    <property type="project" value="UniProtKB-KW"/>
</dbReference>
<evidence type="ECO:0000313" key="17">
    <source>
        <dbReference type="EMBL" id="TCF00884.1"/>
    </source>
</evidence>
<evidence type="ECO:0000256" key="4">
    <source>
        <dbReference type="ARBA" id="ARBA00022695"/>
    </source>
</evidence>
<evidence type="ECO:0000256" key="6">
    <source>
        <dbReference type="ARBA" id="ARBA00022722"/>
    </source>
</evidence>
<evidence type="ECO:0000313" key="18">
    <source>
        <dbReference type="Proteomes" id="UP000292751"/>
    </source>
</evidence>
<dbReference type="GO" id="GO:0004519">
    <property type="term" value="F:endonuclease activity"/>
    <property type="evidence" value="ECO:0007669"/>
    <property type="project" value="UniProtKB-KW"/>
</dbReference>
<evidence type="ECO:0000256" key="12">
    <source>
        <dbReference type="ARBA" id="ARBA00023125"/>
    </source>
</evidence>
<dbReference type="Gene3D" id="3.40.1310.20">
    <property type="match status" value="1"/>
</dbReference>
<dbReference type="Pfam" id="PF00910">
    <property type="entry name" value="RNA_helicase"/>
    <property type="match status" value="1"/>
</dbReference>
<keyword evidence="9" id="KW-0255">Endonuclease</keyword>
<reference evidence="17 18" key="1">
    <citation type="journal article" date="2018" name="Sci. Rep.">
        <title>Genomic diversity and distribution of Bifidobacterium longum subsp. longum across the human lifespan.</title>
        <authorList>
            <person name="Odamaki T."/>
            <person name="Bottacini F."/>
            <person name="Kato K."/>
            <person name="Mitsuyama E."/>
            <person name="Yoshida K."/>
            <person name="Horigome A."/>
            <person name="Xiao J.Z."/>
            <person name="van Sinderen D."/>
        </authorList>
    </citation>
    <scope>NUCLEOTIDE SEQUENCE [LARGE SCALE GENOMIC DNA]</scope>
    <source>
        <strain evidence="17 18">MCC10076</strain>
    </source>
</reference>
<evidence type="ECO:0000256" key="9">
    <source>
        <dbReference type="ARBA" id="ARBA00022759"/>
    </source>
</evidence>
<dbReference type="Pfam" id="PF02407">
    <property type="entry name" value="Viral_Rep"/>
    <property type="match status" value="1"/>
</dbReference>
<evidence type="ECO:0000259" key="16">
    <source>
        <dbReference type="PROSITE" id="PS52020"/>
    </source>
</evidence>
<dbReference type="GO" id="GO:0016787">
    <property type="term" value="F:hydrolase activity"/>
    <property type="evidence" value="ECO:0007669"/>
    <property type="project" value="UniProtKB-KW"/>
</dbReference>
<keyword evidence="13" id="KW-0511">Multifunctional enzyme</keyword>
<dbReference type="InterPro" id="IPR000605">
    <property type="entry name" value="Helicase_SF3_ssDNA/RNA_vir"/>
</dbReference>
<dbReference type="Proteomes" id="UP000292751">
    <property type="component" value="Unassembled WGS sequence"/>
</dbReference>
<evidence type="ECO:0000256" key="3">
    <source>
        <dbReference type="ARBA" id="ARBA00022679"/>
    </source>
</evidence>
<accession>A0A4R0U574</accession>
<evidence type="ECO:0000256" key="14">
    <source>
        <dbReference type="ARBA" id="ARBA00030754"/>
    </source>
</evidence>
<dbReference type="GO" id="GO:0000166">
    <property type="term" value="F:nucleotide binding"/>
    <property type="evidence" value="ECO:0007669"/>
    <property type="project" value="UniProtKB-KW"/>
</dbReference>
<feature type="domain" description="CRESS-DNA virus Rep endonuclease" evidence="16">
    <location>
        <begin position="2"/>
        <end position="106"/>
    </location>
</feature>
<evidence type="ECO:0000256" key="13">
    <source>
        <dbReference type="ARBA" id="ARBA00023268"/>
    </source>
</evidence>
<evidence type="ECO:0000256" key="1">
    <source>
        <dbReference type="ARBA" id="ARBA00001936"/>
    </source>
</evidence>
<protein>
    <recommendedName>
        <fullName evidence="14">ATP-dependent helicase Rep</fullName>
    </recommendedName>
    <alternativeName>
        <fullName evidence="15">RepP</fullName>
    </alternativeName>
</protein>
<dbReference type="AlphaFoldDB" id="A0A4R0U574"/>
<comment type="cofactor">
    <cofactor evidence="1">
        <name>Mn(2+)</name>
        <dbReference type="ChEBI" id="CHEBI:29035"/>
    </cofactor>
</comment>
<keyword evidence="6" id="KW-0540">Nuclease</keyword>
<keyword evidence="4" id="KW-0548">Nucleotidyltransferase</keyword>
<keyword evidence="5" id="KW-0235">DNA replication</keyword>
<comment type="caution">
    <text evidence="17">The sequence shown here is derived from an EMBL/GenBank/DDBJ whole genome shotgun (WGS) entry which is preliminary data.</text>
</comment>